<accession>A0A5C3QVH1</accession>
<keyword evidence="2" id="KW-0131">Cell cycle</keyword>
<dbReference type="GO" id="GO:0051301">
    <property type="term" value="P:cell division"/>
    <property type="evidence" value="ECO:0007669"/>
    <property type="project" value="UniProtKB-KW"/>
</dbReference>
<keyword evidence="2" id="KW-0132">Cell division</keyword>
<evidence type="ECO:0000256" key="1">
    <source>
        <dbReference type="SAM" id="MobiDB-lite"/>
    </source>
</evidence>
<feature type="compositionally biased region" description="Low complexity" evidence="1">
    <location>
        <begin position="238"/>
        <end position="247"/>
    </location>
</feature>
<evidence type="ECO:0000313" key="2">
    <source>
        <dbReference type="EMBL" id="TFL05975.1"/>
    </source>
</evidence>
<dbReference type="InterPro" id="IPR012535">
    <property type="entry name" value="Cell_div_Cdc14"/>
</dbReference>
<dbReference type="OrthoDB" id="5357220at2759"/>
<sequence length="379" mass="41800">MVDLEAPLDQCLDQISSPRSSHASILAALTTLEQLLARSAADEAYKHTFMALQLTFQYNCSCRLLPFLAHSTLCLQQLANHGVIDPSNYEEIAAVSSNVYLALSLVQGLALNHTETKVYLGKAHALHTLLDLLLVSRHLPTSKSSPQPPLTSCVLDTLLCVLVDLPPSLRTFETANGLQVVVKILKRAGTPREVRMKCLEFLYFYLLDETTDSALLQRKHKRSGSTSTNMTAASLLYSPAPSTAAPSPRTPHHPHPSTPFPRKPPRLFTPLTPRGDKLLDPETPSTKHRKTPAHLLILNRPVDFVPLSPKKRAHEQDDTLINEVETEFFVEVDDDTYDTGVISPTRRTTEEKKELLGCLLGNVDALVEGVRKAGVWGLG</sequence>
<dbReference type="InterPro" id="IPR011989">
    <property type="entry name" value="ARM-like"/>
</dbReference>
<dbReference type="InterPro" id="IPR016024">
    <property type="entry name" value="ARM-type_fold"/>
</dbReference>
<feature type="region of interest" description="Disordered" evidence="1">
    <location>
        <begin position="238"/>
        <end position="289"/>
    </location>
</feature>
<gene>
    <name evidence="2" type="ORF">BDV98DRAFT_560953</name>
</gene>
<name>A0A5C3QVH1_9AGAR</name>
<dbReference type="Gene3D" id="1.25.10.10">
    <property type="entry name" value="Leucine-rich Repeat Variant"/>
    <property type="match status" value="1"/>
</dbReference>
<evidence type="ECO:0000313" key="3">
    <source>
        <dbReference type="Proteomes" id="UP000305067"/>
    </source>
</evidence>
<dbReference type="EMBL" id="ML178816">
    <property type="protein sequence ID" value="TFL05975.1"/>
    <property type="molecule type" value="Genomic_DNA"/>
</dbReference>
<reference evidence="2 3" key="1">
    <citation type="journal article" date="2019" name="Nat. Ecol. Evol.">
        <title>Megaphylogeny resolves global patterns of mushroom evolution.</title>
        <authorList>
            <person name="Varga T."/>
            <person name="Krizsan K."/>
            <person name="Foldi C."/>
            <person name="Dima B."/>
            <person name="Sanchez-Garcia M."/>
            <person name="Sanchez-Ramirez S."/>
            <person name="Szollosi G.J."/>
            <person name="Szarkandi J.G."/>
            <person name="Papp V."/>
            <person name="Albert L."/>
            <person name="Andreopoulos W."/>
            <person name="Angelini C."/>
            <person name="Antonin V."/>
            <person name="Barry K.W."/>
            <person name="Bougher N.L."/>
            <person name="Buchanan P."/>
            <person name="Buyck B."/>
            <person name="Bense V."/>
            <person name="Catcheside P."/>
            <person name="Chovatia M."/>
            <person name="Cooper J."/>
            <person name="Damon W."/>
            <person name="Desjardin D."/>
            <person name="Finy P."/>
            <person name="Geml J."/>
            <person name="Haridas S."/>
            <person name="Hughes K."/>
            <person name="Justo A."/>
            <person name="Karasinski D."/>
            <person name="Kautmanova I."/>
            <person name="Kiss B."/>
            <person name="Kocsube S."/>
            <person name="Kotiranta H."/>
            <person name="LaButti K.M."/>
            <person name="Lechner B.E."/>
            <person name="Liimatainen K."/>
            <person name="Lipzen A."/>
            <person name="Lukacs Z."/>
            <person name="Mihaltcheva S."/>
            <person name="Morgado L.N."/>
            <person name="Niskanen T."/>
            <person name="Noordeloos M.E."/>
            <person name="Ohm R.A."/>
            <person name="Ortiz-Santana B."/>
            <person name="Ovrebo C."/>
            <person name="Racz N."/>
            <person name="Riley R."/>
            <person name="Savchenko A."/>
            <person name="Shiryaev A."/>
            <person name="Soop K."/>
            <person name="Spirin V."/>
            <person name="Szebenyi C."/>
            <person name="Tomsovsky M."/>
            <person name="Tulloss R.E."/>
            <person name="Uehling J."/>
            <person name="Grigoriev I.V."/>
            <person name="Vagvolgyi C."/>
            <person name="Papp T."/>
            <person name="Martin F.M."/>
            <person name="Miettinen O."/>
            <person name="Hibbett D.S."/>
            <person name="Nagy L.G."/>
        </authorList>
    </citation>
    <scope>NUCLEOTIDE SEQUENCE [LARGE SCALE GENOMIC DNA]</scope>
    <source>
        <strain evidence="2 3">CBS 309.79</strain>
    </source>
</reference>
<dbReference type="Pfam" id="PF08045">
    <property type="entry name" value="CDC14"/>
    <property type="match status" value="1"/>
</dbReference>
<dbReference type="SUPFAM" id="SSF48371">
    <property type="entry name" value="ARM repeat"/>
    <property type="match status" value="1"/>
</dbReference>
<dbReference type="PANTHER" id="PTHR34065:SF1">
    <property type="entry name" value="CELL DIVISION CONTROL PROTEIN 14"/>
    <property type="match status" value="1"/>
</dbReference>
<dbReference type="Proteomes" id="UP000305067">
    <property type="component" value="Unassembled WGS sequence"/>
</dbReference>
<organism evidence="2 3">
    <name type="scientific">Pterulicium gracile</name>
    <dbReference type="NCBI Taxonomy" id="1884261"/>
    <lineage>
        <taxon>Eukaryota</taxon>
        <taxon>Fungi</taxon>
        <taxon>Dikarya</taxon>
        <taxon>Basidiomycota</taxon>
        <taxon>Agaricomycotina</taxon>
        <taxon>Agaricomycetes</taxon>
        <taxon>Agaricomycetidae</taxon>
        <taxon>Agaricales</taxon>
        <taxon>Pleurotineae</taxon>
        <taxon>Pterulaceae</taxon>
        <taxon>Pterulicium</taxon>
    </lineage>
</organism>
<dbReference type="AlphaFoldDB" id="A0A5C3QVH1"/>
<protein>
    <submittedName>
        <fullName evidence="2">Cell division protein Cdc14</fullName>
    </submittedName>
</protein>
<dbReference type="STRING" id="1884261.A0A5C3QVH1"/>
<keyword evidence="3" id="KW-1185">Reference proteome</keyword>
<dbReference type="PANTHER" id="PTHR34065">
    <property type="entry name" value="CELL DIVISION CONTROL PROTEIN 14"/>
    <property type="match status" value="1"/>
</dbReference>
<proteinExistence type="predicted"/>